<dbReference type="GO" id="GO:0071266">
    <property type="term" value="P:'de novo' L-methionine biosynthetic process"/>
    <property type="evidence" value="ECO:0007669"/>
    <property type="project" value="UniProtKB-UniRule"/>
</dbReference>
<proteinExistence type="inferred from homology"/>
<dbReference type="InterPro" id="IPR012080">
    <property type="entry name" value="Asp_semialdehyde_DH"/>
</dbReference>
<dbReference type="InterPro" id="IPR005986">
    <property type="entry name" value="Asp_semialdehyde_DH_beta"/>
</dbReference>
<keyword evidence="13 15" id="KW-0486">Methionine biosynthesis</keyword>
<dbReference type="EC" id="1.2.1.11" evidence="6 15"/>
<dbReference type="Pfam" id="PF01118">
    <property type="entry name" value="Semialdhyde_dh"/>
    <property type="match status" value="1"/>
</dbReference>
<comment type="similarity">
    <text evidence="4 15">Belongs to the aspartate-semialdehyde dehydrogenase family.</text>
</comment>
<feature type="binding site" evidence="15">
    <location>
        <position position="99"/>
    </location>
    <ligand>
        <name>phosphate</name>
        <dbReference type="ChEBI" id="CHEBI:43474"/>
    </ligand>
</feature>
<feature type="domain" description="Semialdehyde dehydrogenase NAD-binding" evidence="17">
    <location>
        <begin position="4"/>
        <end position="119"/>
    </location>
</feature>
<comment type="pathway">
    <text evidence="3 15">Amino-acid biosynthesis; L-threonine biosynthesis; L-threonine from L-aspartate: step 2/5.</text>
</comment>
<comment type="catalytic activity">
    <reaction evidence="14 15">
        <text>L-aspartate 4-semialdehyde + phosphate + NADP(+) = 4-phospho-L-aspartate + NADPH + H(+)</text>
        <dbReference type="Rhea" id="RHEA:24284"/>
        <dbReference type="ChEBI" id="CHEBI:15378"/>
        <dbReference type="ChEBI" id="CHEBI:43474"/>
        <dbReference type="ChEBI" id="CHEBI:57535"/>
        <dbReference type="ChEBI" id="CHEBI:57783"/>
        <dbReference type="ChEBI" id="CHEBI:58349"/>
        <dbReference type="ChEBI" id="CHEBI:537519"/>
        <dbReference type="EC" id="1.2.1.11"/>
    </reaction>
</comment>
<dbReference type="InterPro" id="IPR036291">
    <property type="entry name" value="NAD(P)-bd_dom_sf"/>
</dbReference>
<dbReference type="AlphaFoldDB" id="A0A916X8I7"/>
<dbReference type="NCBIfam" id="NF011456">
    <property type="entry name" value="PRK14874.1"/>
    <property type="match status" value="1"/>
</dbReference>
<keyword evidence="10 15" id="KW-0220">Diaminopimelate biosynthesis</keyword>
<keyword evidence="11 15" id="KW-0560">Oxidoreductase</keyword>
<evidence type="ECO:0000256" key="9">
    <source>
        <dbReference type="ARBA" id="ARBA00022857"/>
    </source>
</evidence>
<evidence type="ECO:0000256" key="12">
    <source>
        <dbReference type="ARBA" id="ARBA00023154"/>
    </source>
</evidence>
<keyword evidence="9 15" id="KW-0521">NADP</keyword>
<comment type="pathway">
    <text evidence="1 15">Amino-acid biosynthesis; L-methionine biosynthesis via de novo pathway; L-homoserine from L-aspartate: step 2/3.</text>
</comment>
<feature type="binding site" evidence="15">
    <location>
        <begin position="39"/>
        <end position="40"/>
    </location>
    <ligand>
        <name>NADP(+)</name>
        <dbReference type="ChEBI" id="CHEBI:58349"/>
    </ligand>
</feature>
<comment type="function">
    <text evidence="15">Catalyzes the NADPH-dependent formation of L-aspartate-semialdehyde (L-ASA) by the reductive dephosphorylation of L-aspartyl-4-phosphate.</text>
</comment>
<dbReference type="InterPro" id="IPR012280">
    <property type="entry name" value="Semialdhyde_DH_dimer_dom"/>
</dbReference>
<evidence type="ECO:0000256" key="11">
    <source>
        <dbReference type="ARBA" id="ARBA00023002"/>
    </source>
</evidence>
<dbReference type="InterPro" id="IPR000534">
    <property type="entry name" value="Semialdehyde_DH_NAD-bd"/>
</dbReference>
<feature type="binding site" evidence="15">
    <location>
        <begin position="160"/>
        <end position="161"/>
    </location>
    <ligand>
        <name>NADP(+)</name>
        <dbReference type="ChEBI" id="CHEBI:58349"/>
    </ligand>
</feature>
<dbReference type="GO" id="GO:0009097">
    <property type="term" value="P:isoleucine biosynthetic process"/>
    <property type="evidence" value="ECO:0007669"/>
    <property type="project" value="UniProtKB-UniRule"/>
</dbReference>
<feature type="binding site" evidence="15">
    <location>
        <position position="157"/>
    </location>
    <ligand>
        <name>substrate</name>
    </ligand>
</feature>
<keyword evidence="19" id="KW-1185">Reference proteome</keyword>
<dbReference type="HAMAP" id="MF_02121">
    <property type="entry name" value="ASADH"/>
    <property type="match status" value="1"/>
</dbReference>
<evidence type="ECO:0000259" key="17">
    <source>
        <dbReference type="SMART" id="SM00859"/>
    </source>
</evidence>
<dbReference type="GO" id="GO:0019877">
    <property type="term" value="P:diaminopimelate biosynthetic process"/>
    <property type="evidence" value="ECO:0007669"/>
    <property type="project" value="UniProtKB-UniRule"/>
</dbReference>
<dbReference type="GO" id="GO:0009088">
    <property type="term" value="P:threonine biosynthetic process"/>
    <property type="evidence" value="ECO:0007669"/>
    <property type="project" value="UniProtKB-UniRule"/>
</dbReference>
<dbReference type="GO" id="GO:0051287">
    <property type="term" value="F:NAD binding"/>
    <property type="evidence" value="ECO:0007669"/>
    <property type="project" value="InterPro"/>
</dbReference>
<evidence type="ECO:0000256" key="5">
    <source>
        <dbReference type="ARBA" id="ARBA00011738"/>
    </source>
</evidence>
<evidence type="ECO:0000256" key="8">
    <source>
        <dbReference type="ARBA" id="ARBA00022697"/>
    </source>
</evidence>
<keyword evidence="8 15" id="KW-0791">Threonine biosynthesis</keyword>
<reference evidence="18" key="1">
    <citation type="journal article" date="2014" name="Int. J. Syst. Evol. Microbiol.">
        <title>Complete genome sequence of Corynebacterium casei LMG S-19264T (=DSM 44701T), isolated from a smear-ripened cheese.</title>
        <authorList>
            <consortium name="US DOE Joint Genome Institute (JGI-PGF)"/>
            <person name="Walter F."/>
            <person name="Albersmeier A."/>
            <person name="Kalinowski J."/>
            <person name="Ruckert C."/>
        </authorList>
    </citation>
    <scope>NUCLEOTIDE SEQUENCE</scope>
    <source>
        <strain evidence="18">CGMCC 1.12919</strain>
    </source>
</reference>
<dbReference type="SMART" id="SM00859">
    <property type="entry name" value="Semialdhyde_dh"/>
    <property type="match status" value="1"/>
</dbReference>
<dbReference type="Proteomes" id="UP000637002">
    <property type="component" value="Unassembled WGS sequence"/>
</dbReference>
<dbReference type="SUPFAM" id="SSF51735">
    <property type="entry name" value="NAD(P)-binding Rossmann-fold domains"/>
    <property type="match status" value="1"/>
</dbReference>
<comment type="subunit">
    <text evidence="5 15">Homodimer.</text>
</comment>
<dbReference type="GO" id="GO:0009089">
    <property type="term" value="P:lysine biosynthetic process via diaminopimelate"/>
    <property type="evidence" value="ECO:0007669"/>
    <property type="project" value="UniProtKB-UniRule"/>
</dbReference>
<comment type="caution">
    <text evidence="18">The sequence shown here is derived from an EMBL/GenBank/DDBJ whole genome shotgun (WGS) entry which is preliminary data.</text>
</comment>
<dbReference type="NCBIfam" id="TIGR01296">
    <property type="entry name" value="asd_B"/>
    <property type="match status" value="1"/>
</dbReference>
<evidence type="ECO:0000256" key="2">
    <source>
        <dbReference type="ARBA" id="ARBA00005076"/>
    </source>
</evidence>
<dbReference type="PANTHER" id="PTHR46278:SF2">
    <property type="entry name" value="ASPARTATE-SEMIALDEHYDE DEHYDROGENASE"/>
    <property type="match status" value="1"/>
</dbReference>
<evidence type="ECO:0000256" key="10">
    <source>
        <dbReference type="ARBA" id="ARBA00022915"/>
    </source>
</evidence>
<evidence type="ECO:0000256" key="4">
    <source>
        <dbReference type="ARBA" id="ARBA00010584"/>
    </source>
</evidence>
<evidence type="ECO:0000256" key="3">
    <source>
        <dbReference type="ARBA" id="ARBA00005097"/>
    </source>
</evidence>
<evidence type="ECO:0000313" key="19">
    <source>
        <dbReference type="Proteomes" id="UP000637002"/>
    </source>
</evidence>
<dbReference type="Gene3D" id="3.40.50.720">
    <property type="entry name" value="NAD(P)-binding Rossmann-like Domain"/>
    <property type="match status" value="1"/>
</dbReference>
<feature type="binding site" evidence="15">
    <location>
        <position position="315"/>
    </location>
    <ligand>
        <name>NADP(+)</name>
        <dbReference type="ChEBI" id="CHEBI:58349"/>
    </ligand>
</feature>
<dbReference type="PIRSF" id="PIRSF000148">
    <property type="entry name" value="ASA_dh"/>
    <property type="match status" value="1"/>
</dbReference>
<dbReference type="CDD" id="cd02316">
    <property type="entry name" value="VcASADH2_like_N"/>
    <property type="match status" value="1"/>
</dbReference>
<evidence type="ECO:0000313" key="18">
    <source>
        <dbReference type="EMBL" id="GGC50466.1"/>
    </source>
</evidence>
<dbReference type="Pfam" id="PF02774">
    <property type="entry name" value="Semialdhyde_dhC"/>
    <property type="match status" value="1"/>
</dbReference>
<feature type="binding site" evidence="15">
    <location>
        <begin position="11"/>
        <end position="14"/>
    </location>
    <ligand>
        <name>NADP(+)</name>
        <dbReference type="ChEBI" id="CHEBI:58349"/>
    </ligand>
</feature>
<feature type="binding site" evidence="15">
    <location>
        <position position="235"/>
    </location>
    <ligand>
        <name>substrate</name>
    </ligand>
</feature>
<evidence type="ECO:0000256" key="7">
    <source>
        <dbReference type="ARBA" id="ARBA00022605"/>
    </source>
</evidence>
<dbReference type="Gene3D" id="3.30.360.10">
    <property type="entry name" value="Dihydrodipicolinate Reductase, domain 2"/>
    <property type="match status" value="1"/>
</dbReference>
<dbReference type="GO" id="GO:0004073">
    <property type="term" value="F:aspartate-semialdehyde dehydrogenase activity"/>
    <property type="evidence" value="ECO:0007669"/>
    <property type="project" value="UniProtKB-UniRule"/>
</dbReference>
<feature type="active site" description="Proton acceptor" evidence="15 16">
    <location>
        <position position="242"/>
    </location>
</feature>
<comment type="pathway">
    <text evidence="2 15">Amino-acid biosynthesis; L-lysine biosynthesis via DAP pathway; (S)-tetrahydrodipicolinate from L-aspartate: step 2/4.</text>
</comment>
<dbReference type="RefSeq" id="WP_188607703.1">
    <property type="nucleotide sequence ID" value="NZ_BMGG01000001.1"/>
</dbReference>
<dbReference type="SUPFAM" id="SSF55347">
    <property type="entry name" value="Glyceraldehyde-3-phosphate dehydrogenase-like, C-terminal domain"/>
    <property type="match status" value="1"/>
</dbReference>
<dbReference type="EMBL" id="BMGG01000001">
    <property type="protein sequence ID" value="GGC50466.1"/>
    <property type="molecule type" value="Genomic_DNA"/>
</dbReference>
<sequence length="344" mass="37446">MGFKVAVAGATGNVGREMLNILAERAFPTDEVVALASRRSIGQEVSFGDRVLKVKDLATFDFGDVDICLMSAGGDVSREWSPRIGAQGTVVIDNSSAFRMDPDVPLVVPEVNGEAVRGFGKKNIIANPNCSTAQLVVALKPLHDKAVIKRVVVSTYQSVSGAGKEGMDELFEQTRAVFTASELKTKKFSKRIAFNLIPHIDVFMEDGFTKEEWKMVVETKKILDPKIKLVATCVRVPVFVSHSEAVNIEFENPITAEEARTILRNAPGCVVIDKHEPGGYITPHEAAGEDATYISRVREDPTLDNGLAMWVVSDNLRKGAALNAVQIAEALINRKLIQAKRKAA</sequence>
<keyword evidence="7 15" id="KW-0028">Amino-acid biosynthesis</keyword>
<evidence type="ECO:0000256" key="16">
    <source>
        <dbReference type="PIRSR" id="PIRSR000148-1"/>
    </source>
</evidence>
<gene>
    <name evidence="15 18" type="primary">asd</name>
    <name evidence="18" type="ORF">GCM10010994_07030</name>
</gene>
<comment type="caution">
    <text evidence="15">Lacks conserved residue(s) required for the propagation of feature annotation.</text>
</comment>
<accession>A0A916X8I7</accession>
<evidence type="ECO:0000256" key="1">
    <source>
        <dbReference type="ARBA" id="ARBA00005021"/>
    </source>
</evidence>
<dbReference type="GO" id="GO:0046983">
    <property type="term" value="F:protein dimerization activity"/>
    <property type="evidence" value="ECO:0007669"/>
    <property type="project" value="InterPro"/>
</dbReference>
<dbReference type="PANTHER" id="PTHR46278">
    <property type="entry name" value="DEHYDROGENASE, PUTATIVE-RELATED"/>
    <property type="match status" value="1"/>
</dbReference>
<feature type="active site" description="Acyl-thioester intermediate" evidence="15 16">
    <location>
        <position position="130"/>
    </location>
</feature>
<evidence type="ECO:0000256" key="14">
    <source>
        <dbReference type="ARBA" id="ARBA00047891"/>
    </source>
</evidence>
<evidence type="ECO:0000256" key="6">
    <source>
        <dbReference type="ARBA" id="ARBA00013120"/>
    </source>
</evidence>
<reference evidence="18" key="2">
    <citation type="submission" date="2020-09" db="EMBL/GenBank/DDBJ databases">
        <authorList>
            <person name="Sun Q."/>
            <person name="Zhou Y."/>
        </authorList>
    </citation>
    <scope>NUCLEOTIDE SEQUENCE</scope>
    <source>
        <strain evidence="18">CGMCC 1.12919</strain>
    </source>
</reference>
<dbReference type="GO" id="GO:0050661">
    <property type="term" value="F:NADP binding"/>
    <property type="evidence" value="ECO:0007669"/>
    <property type="project" value="UniProtKB-UniRule"/>
</dbReference>
<name>A0A916X8I7_9HYPH</name>
<protein>
    <recommendedName>
        <fullName evidence="6 15">Aspartate-semialdehyde dehydrogenase</fullName>
        <shortName evidence="15">ASA dehydrogenase</shortName>
        <shortName evidence="15">ASADH</shortName>
        <ecNumber evidence="6 15">1.2.1.11</ecNumber>
    </recommendedName>
    <alternativeName>
        <fullName evidence="15">Aspartate-beta-semialdehyde dehydrogenase</fullName>
    </alternativeName>
</protein>
<evidence type="ECO:0000256" key="15">
    <source>
        <dbReference type="HAMAP-Rule" id="MF_02121"/>
    </source>
</evidence>
<evidence type="ECO:0000256" key="13">
    <source>
        <dbReference type="ARBA" id="ARBA00023167"/>
    </source>
</evidence>
<organism evidence="18 19">
    <name type="scientific">Chelatococcus reniformis</name>
    <dbReference type="NCBI Taxonomy" id="1494448"/>
    <lineage>
        <taxon>Bacteria</taxon>
        <taxon>Pseudomonadati</taxon>
        <taxon>Pseudomonadota</taxon>
        <taxon>Alphaproteobacteria</taxon>
        <taxon>Hyphomicrobiales</taxon>
        <taxon>Chelatococcaceae</taxon>
        <taxon>Chelatococcus</taxon>
    </lineage>
</organism>
<keyword evidence="12 15" id="KW-0457">Lysine biosynthesis</keyword>
<dbReference type="CDD" id="cd18131">
    <property type="entry name" value="ASADH_C_bac_euk_like"/>
    <property type="match status" value="1"/>
</dbReference>